<dbReference type="SUPFAM" id="SSF51445">
    <property type="entry name" value="(Trans)glycosidases"/>
    <property type="match status" value="1"/>
</dbReference>
<dbReference type="SMART" id="SM00642">
    <property type="entry name" value="Aamy"/>
    <property type="match status" value="1"/>
</dbReference>
<evidence type="ECO:0000259" key="19">
    <source>
        <dbReference type="SMART" id="SM00642"/>
    </source>
</evidence>
<dbReference type="Pfam" id="PF02806">
    <property type="entry name" value="Alpha-amylase_C"/>
    <property type="match status" value="1"/>
</dbReference>
<evidence type="ECO:0000256" key="13">
    <source>
        <dbReference type="ARBA" id="ARBA00023277"/>
    </source>
</evidence>
<keyword evidence="10" id="KW-0106">Calcium</keyword>
<comment type="similarity">
    <text evidence="4 15">Belongs to the glycosyl hydrolase 13 family.</text>
</comment>
<feature type="domain" description="Alpha-amylase C-terminal" evidence="18">
    <location>
        <begin position="429"/>
        <end position="517"/>
    </location>
</feature>
<dbReference type="InterPro" id="IPR006046">
    <property type="entry name" value="Alpha_amylase"/>
</dbReference>
<keyword evidence="9 16" id="KW-0378">Hydrolase</keyword>
<organism evidence="20 21">
    <name type="scientific">Petrolisthes manimaculis</name>
    <dbReference type="NCBI Taxonomy" id="1843537"/>
    <lineage>
        <taxon>Eukaryota</taxon>
        <taxon>Metazoa</taxon>
        <taxon>Ecdysozoa</taxon>
        <taxon>Arthropoda</taxon>
        <taxon>Crustacea</taxon>
        <taxon>Multicrustacea</taxon>
        <taxon>Malacostraca</taxon>
        <taxon>Eumalacostraca</taxon>
        <taxon>Eucarida</taxon>
        <taxon>Decapoda</taxon>
        <taxon>Pleocyemata</taxon>
        <taxon>Anomura</taxon>
        <taxon>Galatheoidea</taxon>
        <taxon>Porcellanidae</taxon>
        <taxon>Petrolisthes</taxon>
    </lineage>
</organism>
<dbReference type="GO" id="GO:0004556">
    <property type="term" value="F:alpha-amylase activity"/>
    <property type="evidence" value="ECO:0007669"/>
    <property type="project" value="UniProtKB-UniRule"/>
</dbReference>
<evidence type="ECO:0000256" key="10">
    <source>
        <dbReference type="ARBA" id="ARBA00022837"/>
    </source>
</evidence>
<dbReference type="Gene3D" id="2.60.40.1180">
    <property type="entry name" value="Golgi alpha-mannosidase II"/>
    <property type="match status" value="1"/>
</dbReference>
<keyword evidence="12" id="KW-0868">Chloride</keyword>
<dbReference type="InterPro" id="IPR006047">
    <property type="entry name" value="GH13_cat_dom"/>
</dbReference>
<dbReference type="InterPro" id="IPR031319">
    <property type="entry name" value="A-amylase_C"/>
</dbReference>
<gene>
    <name evidence="20" type="ORF">Pmani_006930</name>
</gene>
<dbReference type="PANTHER" id="PTHR43447">
    <property type="entry name" value="ALPHA-AMYLASE"/>
    <property type="match status" value="1"/>
</dbReference>
<dbReference type="GO" id="GO:0005975">
    <property type="term" value="P:carbohydrate metabolic process"/>
    <property type="evidence" value="ECO:0007669"/>
    <property type="project" value="InterPro"/>
</dbReference>
<evidence type="ECO:0000256" key="6">
    <source>
        <dbReference type="ARBA" id="ARBA00012595"/>
    </source>
</evidence>
<dbReference type="FunFam" id="3.20.20.80:FF:000056">
    <property type="entry name" value="Pancreatic alpha-amylase"/>
    <property type="match status" value="1"/>
</dbReference>
<evidence type="ECO:0000256" key="9">
    <source>
        <dbReference type="ARBA" id="ARBA00022801"/>
    </source>
</evidence>
<keyword evidence="13 16" id="KW-0119">Carbohydrate metabolism</keyword>
<dbReference type="SUPFAM" id="SSF51011">
    <property type="entry name" value="Glycosyl hydrolase domain"/>
    <property type="match status" value="1"/>
</dbReference>
<keyword evidence="8 17" id="KW-0732">Signal</keyword>
<keyword evidence="11" id="KW-1015">Disulfide bond</keyword>
<dbReference type="InterPro" id="IPR017853">
    <property type="entry name" value="GH"/>
</dbReference>
<evidence type="ECO:0000256" key="1">
    <source>
        <dbReference type="ARBA" id="ARBA00000548"/>
    </source>
</evidence>
<keyword evidence="21" id="KW-1185">Reference proteome</keyword>
<dbReference type="Gene3D" id="3.20.20.80">
    <property type="entry name" value="Glycosidases"/>
    <property type="match status" value="1"/>
</dbReference>
<feature type="domain" description="Glycosyl hydrolase family 13 catalytic" evidence="19">
    <location>
        <begin position="33"/>
        <end position="420"/>
    </location>
</feature>
<evidence type="ECO:0000259" key="18">
    <source>
        <dbReference type="SMART" id="SM00632"/>
    </source>
</evidence>
<evidence type="ECO:0000256" key="5">
    <source>
        <dbReference type="ARBA" id="ARBA00011245"/>
    </source>
</evidence>
<dbReference type="Proteomes" id="UP001292094">
    <property type="component" value="Unassembled WGS sequence"/>
</dbReference>
<protein>
    <recommendedName>
        <fullName evidence="6 16">Alpha-amylase</fullName>
        <ecNumber evidence="6 16">3.2.1.1</ecNumber>
    </recommendedName>
</protein>
<evidence type="ECO:0000256" key="14">
    <source>
        <dbReference type="ARBA" id="ARBA00023295"/>
    </source>
</evidence>
<evidence type="ECO:0000256" key="2">
    <source>
        <dbReference type="ARBA" id="ARBA00001913"/>
    </source>
</evidence>
<evidence type="ECO:0000256" key="12">
    <source>
        <dbReference type="ARBA" id="ARBA00023214"/>
    </source>
</evidence>
<evidence type="ECO:0000256" key="11">
    <source>
        <dbReference type="ARBA" id="ARBA00023157"/>
    </source>
</evidence>
<evidence type="ECO:0000256" key="3">
    <source>
        <dbReference type="ARBA" id="ARBA00001923"/>
    </source>
</evidence>
<dbReference type="InterPro" id="IPR006048">
    <property type="entry name" value="A-amylase/branching_C"/>
</dbReference>
<dbReference type="InterPro" id="IPR013780">
    <property type="entry name" value="Glyco_hydro_b"/>
</dbReference>
<evidence type="ECO:0000313" key="21">
    <source>
        <dbReference type="Proteomes" id="UP001292094"/>
    </source>
</evidence>
<accession>A0AAE1UL88</accession>
<dbReference type="AlphaFoldDB" id="A0AAE1UL88"/>
<proteinExistence type="inferred from homology"/>
<keyword evidence="7" id="KW-0479">Metal-binding</keyword>
<reference evidence="20" key="1">
    <citation type="submission" date="2023-11" db="EMBL/GenBank/DDBJ databases">
        <title>Genome assemblies of two species of porcelain crab, Petrolisthes cinctipes and Petrolisthes manimaculis (Anomura: Porcellanidae).</title>
        <authorList>
            <person name="Angst P."/>
        </authorList>
    </citation>
    <scope>NUCLEOTIDE SEQUENCE</scope>
    <source>
        <strain evidence="20">PB745_02</strain>
        <tissue evidence="20">Gill</tissue>
    </source>
</reference>
<dbReference type="FunFam" id="2.60.40.1180:FF:000020">
    <property type="entry name" value="Pancreatic alpha-amylase"/>
    <property type="match status" value="1"/>
</dbReference>
<dbReference type="EC" id="3.2.1.1" evidence="6 16"/>
<comment type="cofactor">
    <cofactor evidence="2">
        <name>Ca(2+)</name>
        <dbReference type="ChEBI" id="CHEBI:29108"/>
    </cofactor>
</comment>
<dbReference type="CDD" id="cd11317">
    <property type="entry name" value="AmyAc_bac_euk_AmyA"/>
    <property type="match status" value="1"/>
</dbReference>
<comment type="catalytic activity">
    <reaction evidence="1 16">
        <text>Endohydrolysis of (1-&gt;4)-alpha-D-glucosidic linkages in polysaccharides containing three or more (1-&gt;4)-alpha-linked D-glucose units.</text>
        <dbReference type="EC" id="3.2.1.1"/>
    </reaction>
</comment>
<dbReference type="SMART" id="SM00632">
    <property type="entry name" value="Aamy_C"/>
    <property type="match status" value="1"/>
</dbReference>
<evidence type="ECO:0000256" key="16">
    <source>
        <dbReference type="RuleBase" id="RU361134"/>
    </source>
</evidence>
<dbReference type="GO" id="GO:0046872">
    <property type="term" value="F:metal ion binding"/>
    <property type="evidence" value="ECO:0007669"/>
    <property type="project" value="UniProtKB-KW"/>
</dbReference>
<dbReference type="Pfam" id="PF00128">
    <property type="entry name" value="Alpha-amylase"/>
    <property type="match status" value="1"/>
</dbReference>
<evidence type="ECO:0000256" key="4">
    <source>
        <dbReference type="ARBA" id="ARBA00008061"/>
    </source>
</evidence>
<comment type="subunit">
    <text evidence="5">Monomer.</text>
</comment>
<evidence type="ECO:0000256" key="17">
    <source>
        <dbReference type="SAM" id="SignalP"/>
    </source>
</evidence>
<comment type="caution">
    <text evidence="20">The sequence shown here is derived from an EMBL/GenBank/DDBJ whole genome shotgun (WGS) entry which is preliminary data.</text>
</comment>
<evidence type="ECO:0000313" key="20">
    <source>
        <dbReference type="EMBL" id="KAK4322324.1"/>
    </source>
</evidence>
<dbReference type="EMBL" id="JAWZYT010000526">
    <property type="protein sequence ID" value="KAK4322324.1"/>
    <property type="molecule type" value="Genomic_DNA"/>
</dbReference>
<evidence type="ECO:0000256" key="8">
    <source>
        <dbReference type="ARBA" id="ARBA00022729"/>
    </source>
</evidence>
<comment type="cofactor">
    <cofactor evidence="3">
        <name>chloride</name>
        <dbReference type="ChEBI" id="CHEBI:17996"/>
    </cofactor>
</comment>
<keyword evidence="14 16" id="KW-0326">Glycosidase</keyword>
<dbReference type="PRINTS" id="PR00110">
    <property type="entry name" value="ALPHAAMYLASE"/>
</dbReference>
<evidence type="ECO:0000256" key="15">
    <source>
        <dbReference type="RuleBase" id="RU003615"/>
    </source>
</evidence>
<evidence type="ECO:0000256" key="7">
    <source>
        <dbReference type="ARBA" id="ARBA00022723"/>
    </source>
</evidence>
<sequence>MRGVGGGGVLLVLVLGWVGLVTAQWDAQVSNGQAIVHLFEWPWSNIASECESFLGPRGYGGVQVSPPNEYVKVYQGDVRRPWWERYQPVSYQISSRSGNDADFRDMVARCNNVGVRIYVDGVINHMSGWWPAGTGSTGTSGFDAGSQSYPGVPFSAYDFNDGNCNTGSGNIENYNDASQVRNCKLVGLNDLNQGSEYVREKIVDFLNYLVDMGVAGFRIDASKHMWPGDMKIIFDRVNNLNTDYFSAGARPFIFQEVIDLGGEAISGQEYVGNGRVTEFRYGKYLGEAFRGYNQLTYLSNFGEGWGMLDRAYSLVFIDNHDNQRGHGAGGANILTFRVSKWYKMANAFMLAWPYGFTRLMSSYYWDQNWVDGQDKNDWIGPPMDASDNIIGPSINADQTCGNGWICEHRWRQIYNMVQFRNVAHGTDMNDWWDNGNNQIAFCRGNRGFIAINNEGYDLKQSLQTCLSEGSYCDVISGNKEGGSCTGKTINVGSDGVAYIEITTMEDDGVLAIHAESKI</sequence>
<feature type="signal peptide" evidence="17">
    <location>
        <begin position="1"/>
        <end position="23"/>
    </location>
</feature>
<name>A0AAE1UL88_9EUCA</name>
<feature type="chain" id="PRO_5041991351" description="Alpha-amylase" evidence="17">
    <location>
        <begin position="24"/>
        <end position="518"/>
    </location>
</feature>